<dbReference type="Proteomes" id="UP001164472">
    <property type="component" value="Chromosome"/>
</dbReference>
<name>A0A9E8HI23_9ALTE</name>
<organism evidence="1 2">
    <name type="scientific">Alkalimarinus sediminis</name>
    <dbReference type="NCBI Taxonomy" id="1632866"/>
    <lineage>
        <taxon>Bacteria</taxon>
        <taxon>Pseudomonadati</taxon>
        <taxon>Pseudomonadota</taxon>
        <taxon>Gammaproteobacteria</taxon>
        <taxon>Alteromonadales</taxon>
        <taxon>Alteromonadaceae</taxon>
        <taxon>Alkalimarinus</taxon>
    </lineage>
</organism>
<evidence type="ECO:0000313" key="1">
    <source>
        <dbReference type="EMBL" id="UZW73737.1"/>
    </source>
</evidence>
<dbReference type="AlphaFoldDB" id="A0A9E8HI23"/>
<dbReference type="RefSeq" id="WP_251809878.1">
    <property type="nucleotide sequence ID" value="NZ_CP101527.1"/>
</dbReference>
<dbReference type="KEGG" id="asem:NNL22_11885"/>
<reference evidence="1" key="1">
    <citation type="submission" date="2022-07" db="EMBL/GenBank/DDBJ databases">
        <title>Alkalimarinus sp. nov., isolated from gut of a Alitta virens.</title>
        <authorList>
            <person name="Yang A.I."/>
            <person name="Shin N.-R."/>
        </authorList>
    </citation>
    <scope>NUCLEOTIDE SEQUENCE</scope>
    <source>
        <strain evidence="1">FA028</strain>
    </source>
</reference>
<keyword evidence="2" id="KW-1185">Reference proteome</keyword>
<accession>A0A9E8HI23</accession>
<gene>
    <name evidence="1" type="ORF">NNL22_11885</name>
</gene>
<protein>
    <submittedName>
        <fullName evidence="1">Uncharacterized protein</fullName>
    </submittedName>
</protein>
<dbReference type="EMBL" id="CP101527">
    <property type="protein sequence ID" value="UZW73737.1"/>
    <property type="molecule type" value="Genomic_DNA"/>
</dbReference>
<evidence type="ECO:0000313" key="2">
    <source>
        <dbReference type="Proteomes" id="UP001164472"/>
    </source>
</evidence>
<sequence>MYWFVTERIALLQWQLMTPIALLSLPKGQLLADKTAYLPLELWHDFFM</sequence>
<proteinExistence type="predicted"/>